<name>A0A6J5UG58_PRUAR</name>
<protein>
    <submittedName>
        <fullName evidence="3">Uncharacterized protein</fullName>
    </submittedName>
</protein>
<dbReference type="PANTHER" id="PTHR34145">
    <property type="entry name" value="OS02G0105600 PROTEIN"/>
    <property type="match status" value="1"/>
</dbReference>
<feature type="domain" description="F-box/LRR-repeat protein 15/At3g58940/PEG3-like LRR" evidence="2">
    <location>
        <begin position="102"/>
        <end position="322"/>
    </location>
</feature>
<accession>A0A6J5UG58</accession>
<dbReference type="PANTHER" id="PTHR34145:SF28">
    <property type="entry name" value="F-BOX DOMAIN-CONTAINING PROTEIN"/>
    <property type="match status" value="1"/>
</dbReference>
<reference evidence="3 4" key="1">
    <citation type="submission" date="2020-05" db="EMBL/GenBank/DDBJ databases">
        <authorList>
            <person name="Campoy J."/>
            <person name="Schneeberger K."/>
            <person name="Spophaly S."/>
        </authorList>
    </citation>
    <scope>NUCLEOTIDE SEQUENCE [LARGE SCALE GENOMIC DNA]</scope>
    <source>
        <strain evidence="3">PruArmRojPasFocal</strain>
    </source>
</reference>
<evidence type="ECO:0000313" key="4">
    <source>
        <dbReference type="Proteomes" id="UP000507222"/>
    </source>
</evidence>
<dbReference type="Proteomes" id="UP000507222">
    <property type="component" value="Unassembled WGS sequence"/>
</dbReference>
<gene>
    <name evidence="3" type="ORF">CURHAP_LOCUS23231</name>
</gene>
<proteinExistence type="predicted"/>
<dbReference type="EMBL" id="CAEKDK010000003">
    <property type="protein sequence ID" value="CAB4274657.1"/>
    <property type="molecule type" value="Genomic_DNA"/>
</dbReference>
<dbReference type="Pfam" id="PF00646">
    <property type="entry name" value="F-box"/>
    <property type="match status" value="1"/>
</dbReference>
<feature type="domain" description="F-box" evidence="1">
    <location>
        <begin position="10"/>
        <end position="45"/>
    </location>
</feature>
<evidence type="ECO:0000313" key="3">
    <source>
        <dbReference type="EMBL" id="CAB4274657.1"/>
    </source>
</evidence>
<dbReference type="AlphaFoldDB" id="A0A6J5UG58"/>
<sequence length="435" mass="49412">MGTHKNRDRISYLPWDVLDNILVRLNLKEVVRTSILSSNWRHKWTGISQFVLDDKCIPIRISDKVARWGSIMEIIRQVQLCHDGAIEKFKLAAYCQPDHSDLDQWIRFLTSKGLKELILQEFDSIRRFNLPSCLLSSPLLNRLELFGCRFKPSSVVNEFRSLTTLQLNQVCISDRMLECLVSNSPVLERLILLDIDHQIVLRIRNPNLKYLRVDSNFDDICLEHSPLLATVDIGLRVGVTPQFVNSRGGQLVRIIGRLHALRKLTLSSAFLRFLGNISVPDRLPTMLQHLSVLELKDVRLDSMTEVMVCICIFRSAPNLEKLLLSVAGTTAYSRPNVEFLITQSLSNLYFEQLKEASIRAVQGVIPELILIQFLLARSPVLKKMTIVHYGSERLPGESLQQFVPASKDCQPLGMELCSHVGQFGNIACLTLCLAI</sequence>
<dbReference type="SUPFAM" id="SSF52047">
    <property type="entry name" value="RNI-like"/>
    <property type="match status" value="1"/>
</dbReference>
<dbReference type="InterPro" id="IPR032675">
    <property type="entry name" value="LRR_dom_sf"/>
</dbReference>
<dbReference type="InterPro" id="IPR053772">
    <property type="entry name" value="At1g61320/At1g61330-like"/>
</dbReference>
<dbReference type="Gene3D" id="3.80.10.10">
    <property type="entry name" value="Ribonuclease Inhibitor"/>
    <property type="match status" value="1"/>
</dbReference>
<dbReference type="InterPro" id="IPR055411">
    <property type="entry name" value="LRR_FXL15/At3g58940/PEG3-like"/>
</dbReference>
<dbReference type="Pfam" id="PF24758">
    <property type="entry name" value="LRR_At5g56370"/>
    <property type="match status" value="1"/>
</dbReference>
<dbReference type="InterPro" id="IPR036047">
    <property type="entry name" value="F-box-like_dom_sf"/>
</dbReference>
<evidence type="ECO:0000259" key="2">
    <source>
        <dbReference type="Pfam" id="PF24758"/>
    </source>
</evidence>
<organism evidence="3 4">
    <name type="scientific">Prunus armeniaca</name>
    <name type="common">Apricot</name>
    <name type="synonym">Armeniaca vulgaris</name>
    <dbReference type="NCBI Taxonomy" id="36596"/>
    <lineage>
        <taxon>Eukaryota</taxon>
        <taxon>Viridiplantae</taxon>
        <taxon>Streptophyta</taxon>
        <taxon>Embryophyta</taxon>
        <taxon>Tracheophyta</taxon>
        <taxon>Spermatophyta</taxon>
        <taxon>Magnoliopsida</taxon>
        <taxon>eudicotyledons</taxon>
        <taxon>Gunneridae</taxon>
        <taxon>Pentapetalae</taxon>
        <taxon>rosids</taxon>
        <taxon>fabids</taxon>
        <taxon>Rosales</taxon>
        <taxon>Rosaceae</taxon>
        <taxon>Amygdaloideae</taxon>
        <taxon>Amygdaleae</taxon>
        <taxon>Prunus</taxon>
    </lineage>
</organism>
<dbReference type="SUPFAM" id="SSF81383">
    <property type="entry name" value="F-box domain"/>
    <property type="match status" value="1"/>
</dbReference>
<dbReference type="InterPro" id="IPR001810">
    <property type="entry name" value="F-box_dom"/>
</dbReference>
<evidence type="ECO:0000259" key="1">
    <source>
        <dbReference type="Pfam" id="PF00646"/>
    </source>
</evidence>